<comment type="caution">
    <text evidence="5">The sequence shown here is derived from an EMBL/GenBank/DDBJ whole genome shotgun (WGS) entry which is preliminary data.</text>
</comment>
<feature type="domain" description="NADH:ubiquinone oxidoreductase intermediate-associated protein 30" evidence="4">
    <location>
        <begin position="27"/>
        <end position="179"/>
    </location>
</feature>
<comment type="similarity">
    <text evidence="1">Belongs to the CIA30 family.</text>
</comment>
<dbReference type="InterPro" id="IPR039131">
    <property type="entry name" value="NDUFAF1"/>
</dbReference>
<feature type="signal peptide" evidence="3">
    <location>
        <begin position="1"/>
        <end position="19"/>
    </location>
</feature>
<protein>
    <submittedName>
        <fullName evidence="5">CIA30 family protein</fullName>
    </submittedName>
</protein>
<keyword evidence="3" id="KW-0732">Signal</keyword>
<evidence type="ECO:0000256" key="2">
    <source>
        <dbReference type="ARBA" id="ARBA00023186"/>
    </source>
</evidence>
<feature type="chain" id="PRO_5047065736" evidence="3">
    <location>
        <begin position="20"/>
        <end position="190"/>
    </location>
</feature>
<organism evidence="5 6">
    <name type="scientific">Thioalkalicoccus limnaeus</name>
    <dbReference type="NCBI Taxonomy" id="120681"/>
    <lineage>
        <taxon>Bacteria</taxon>
        <taxon>Pseudomonadati</taxon>
        <taxon>Pseudomonadota</taxon>
        <taxon>Gammaproteobacteria</taxon>
        <taxon>Chromatiales</taxon>
        <taxon>Chromatiaceae</taxon>
        <taxon>Thioalkalicoccus</taxon>
    </lineage>
</organism>
<dbReference type="SUPFAM" id="SSF49785">
    <property type="entry name" value="Galactose-binding domain-like"/>
    <property type="match status" value="1"/>
</dbReference>
<reference evidence="5 6" key="1">
    <citation type="submission" date="2024-05" db="EMBL/GenBank/DDBJ databases">
        <title>Genome Sequence and Characterization of the New Strain Purple Sulfur Bacterium of Genus Thioalkalicoccus.</title>
        <authorList>
            <person name="Bryantseva I.A."/>
            <person name="Kyndt J.A."/>
            <person name="Imhoff J.F."/>
        </authorList>
    </citation>
    <scope>NUCLEOTIDE SEQUENCE [LARGE SCALE GENOMIC DNA]</scope>
    <source>
        <strain evidence="5 6">Um2</strain>
    </source>
</reference>
<dbReference type="RefSeq" id="WP_369668504.1">
    <property type="nucleotide sequence ID" value="NZ_JBDKXB010000043.1"/>
</dbReference>
<accession>A0ABV4BIL7</accession>
<evidence type="ECO:0000313" key="5">
    <source>
        <dbReference type="EMBL" id="MEY6434122.1"/>
    </source>
</evidence>
<evidence type="ECO:0000313" key="6">
    <source>
        <dbReference type="Proteomes" id="UP001564408"/>
    </source>
</evidence>
<sequence>MKPTFLLPMLFLLTMNTFAADIEKPLFDFSKEISSSVWQVVNDDVMGGISTSRFELTDGLAVFRGVVSLENFGGFASVRSLPAHHDLGGSDAFVIRVRGDGRRYKLTARTDPSFDSAVYQLSFATKQGEWEEHRLPFRDFVPTFRGRVLSGEPPLDAGKIASVGFLIAERQAGPFRLEIAWIKAVPSASP</sequence>
<dbReference type="PANTHER" id="PTHR13194">
    <property type="entry name" value="COMPLEX I INTERMEDIATE-ASSOCIATED PROTEIN 30"/>
    <property type="match status" value="1"/>
</dbReference>
<dbReference type="InterPro" id="IPR008979">
    <property type="entry name" value="Galactose-bd-like_sf"/>
</dbReference>
<gene>
    <name evidence="5" type="ORF">ABC977_17090</name>
</gene>
<dbReference type="InterPro" id="IPR013857">
    <property type="entry name" value="NADH-UbQ_OxRdtase-assoc_prot30"/>
</dbReference>
<name>A0ABV4BIL7_9GAMM</name>
<evidence type="ECO:0000256" key="3">
    <source>
        <dbReference type="SAM" id="SignalP"/>
    </source>
</evidence>
<proteinExistence type="inferred from homology"/>
<keyword evidence="2" id="KW-0143">Chaperone</keyword>
<dbReference type="EMBL" id="JBDKXB010000043">
    <property type="protein sequence ID" value="MEY6434122.1"/>
    <property type="molecule type" value="Genomic_DNA"/>
</dbReference>
<evidence type="ECO:0000256" key="1">
    <source>
        <dbReference type="ARBA" id="ARBA00007884"/>
    </source>
</evidence>
<keyword evidence="6" id="KW-1185">Reference proteome</keyword>
<dbReference type="Proteomes" id="UP001564408">
    <property type="component" value="Unassembled WGS sequence"/>
</dbReference>
<dbReference type="PANTHER" id="PTHR13194:SF18">
    <property type="entry name" value="COMPLEX I INTERMEDIATE-ASSOCIATED PROTEIN 30, MITOCHONDRIAL"/>
    <property type="match status" value="1"/>
</dbReference>
<evidence type="ECO:0000259" key="4">
    <source>
        <dbReference type="Pfam" id="PF08547"/>
    </source>
</evidence>
<dbReference type="Pfam" id="PF08547">
    <property type="entry name" value="CIA30"/>
    <property type="match status" value="1"/>
</dbReference>